<dbReference type="Proteomes" id="UP001338125">
    <property type="component" value="Unassembled WGS sequence"/>
</dbReference>
<evidence type="ECO:0000313" key="3">
    <source>
        <dbReference type="EMBL" id="KAK5994555.1"/>
    </source>
</evidence>
<feature type="domain" description="Nephrocystin 3-like N-terminal" evidence="2">
    <location>
        <begin position="270"/>
        <end position="434"/>
    </location>
</feature>
<keyword evidence="4" id="KW-1185">Reference proteome</keyword>
<keyword evidence="1" id="KW-0677">Repeat</keyword>
<dbReference type="EMBL" id="JAVFKD010000010">
    <property type="protein sequence ID" value="KAK5994555.1"/>
    <property type="molecule type" value="Genomic_DNA"/>
</dbReference>
<gene>
    <name evidence="3" type="ORF">PT974_05034</name>
</gene>
<dbReference type="InterPro" id="IPR027417">
    <property type="entry name" value="P-loop_NTPase"/>
</dbReference>
<dbReference type="Gene3D" id="3.40.50.300">
    <property type="entry name" value="P-loop containing nucleotide triphosphate hydrolases"/>
    <property type="match status" value="1"/>
</dbReference>
<comment type="caution">
    <text evidence="3">The sequence shown here is derived from an EMBL/GenBank/DDBJ whole genome shotgun (WGS) entry which is preliminary data.</text>
</comment>
<accession>A0ABR0SQV1</accession>
<dbReference type="PANTHER" id="PTHR10039:SF5">
    <property type="entry name" value="NACHT DOMAIN-CONTAINING PROTEIN"/>
    <property type="match status" value="1"/>
</dbReference>
<evidence type="ECO:0000313" key="4">
    <source>
        <dbReference type="Proteomes" id="UP001338125"/>
    </source>
</evidence>
<evidence type="ECO:0000256" key="1">
    <source>
        <dbReference type="ARBA" id="ARBA00022737"/>
    </source>
</evidence>
<dbReference type="InterPro" id="IPR056884">
    <property type="entry name" value="NPHP3-like_N"/>
</dbReference>
<proteinExistence type="predicted"/>
<name>A0ABR0SQV1_9HYPO</name>
<dbReference type="PANTHER" id="PTHR10039">
    <property type="entry name" value="AMELOGENIN"/>
    <property type="match status" value="1"/>
</dbReference>
<dbReference type="Pfam" id="PF24883">
    <property type="entry name" value="NPHP3_N"/>
    <property type="match status" value="1"/>
</dbReference>
<sequence length="923" mass="105327">MDPLNFISVVRTAVQFTDYGVRLLSESVQTYKGTSDTIVKVVELEKISRDLTEFATAVENEIIFLKSPNRLRTISEESLLEECRTCRAISEDILQAISKIQGRGVKNVDFQRPRNRYDKESFRDALRIVWNKDKIEEMGSRLRKNKSRLMEAMISDLWKRPTEKAELIVDEGTATRHQTLIQQLHSEDRSAAHAPTLDSIFTYHQQEQATGISDVDCVKYLLKDLYFQSQDSRFDAIPDAYKSTFRWAFEEPPQSEDGSDQPLWSSLPVWLKNEADNIYWITGKPGSGKSTIMKYLLSQSRMTYYLAEWASPRPVLTATFYSWNAGTELQKTQIGLLRTLLYQIIEKAPETAPRILPGRWATLKLFGQNTTSKIPWTWRELSESITSLCSLEKKFNLALFVDGLDEFDGDHSQLIDLIKQFHGHPRIKVCVSSRPWNDFRDAFAGCPQMRMEMLTKEDMEKFVRGNFSVNPGFAELQAASPTDAEELLQGIVEKAQGVFIWVYLVTKEMLASLTDGAMSPDFIKILTDLPSDLEALYHGLWERIKPIHRHDAARLLLMFQTYTQSSIPPVNREDGAEPAGMPADTMWFADGGGMPSNYGHIIQALTRRLNSRTKGILEISSGRVDYYHRTALEWLEKVWPTIQSAAPEDFDAHLAILRGVASSAAQPRNWPLDSEGRSILFSSDDVIWKWLLRGFYLASKVVDNPQNCSGLVKALDDLSSALTTIYSGYRTQIIPQLEFLTPDSAQRCNFVILAAELGIVPYVRAKVMSNPDYLKIESGDNNLLFRLILGMPRGRISGRILDFSRRNGIGPADYKFIDNFVLDNIAYNGVGRYQLAVSFTGMLTDDRKGKLRAYLRQWDIYKELMLGYSEDKKQQDYGQVVPIEGSNGLPYSIAITKLFESYDAKMPIKDWLRLLWMRLRRKV</sequence>
<protein>
    <recommendedName>
        <fullName evidence="2">Nephrocystin 3-like N-terminal domain-containing protein</fullName>
    </recommendedName>
</protein>
<organism evidence="3 4">
    <name type="scientific">Cladobotryum mycophilum</name>
    <dbReference type="NCBI Taxonomy" id="491253"/>
    <lineage>
        <taxon>Eukaryota</taxon>
        <taxon>Fungi</taxon>
        <taxon>Dikarya</taxon>
        <taxon>Ascomycota</taxon>
        <taxon>Pezizomycotina</taxon>
        <taxon>Sordariomycetes</taxon>
        <taxon>Hypocreomycetidae</taxon>
        <taxon>Hypocreales</taxon>
        <taxon>Hypocreaceae</taxon>
        <taxon>Cladobotryum</taxon>
    </lineage>
</organism>
<dbReference type="SUPFAM" id="SSF52540">
    <property type="entry name" value="P-loop containing nucleoside triphosphate hydrolases"/>
    <property type="match status" value="1"/>
</dbReference>
<reference evidence="3 4" key="1">
    <citation type="submission" date="2024-01" db="EMBL/GenBank/DDBJ databases">
        <title>Complete genome of Cladobotryum mycophilum ATHUM6906.</title>
        <authorList>
            <person name="Christinaki A.C."/>
            <person name="Myridakis A.I."/>
            <person name="Kouvelis V.N."/>
        </authorList>
    </citation>
    <scope>NUCLEOTIDE SEQUENCE [LARGE SCALE GENOMIC DNA]</scope>
    <source>
        <strain evidence="3 4">ATHUM6906</strain>
    </source>
</reference>
<evidence type="ECO:0000259" key="2">
    <source>
        <dbReference type="Pfam" id="PF24883"/>
    </source>
</evidence>